<evidence type="ECO:0000256" key="1">
    <source>
        <dbReference type="SAM" id="MobiDB-lite"/>
    </source>
</evidence>
<feature type="region of interest" description="Disordered" evidence="1">
    <location>
        <begin position="20"/>
        <end position="40"/>
    </location>
</feature>
<protein>
    <submittedName>
        <fullName evidence="2">32331_t:CDS:1</fullName>
    </submittedName>
</protein>
<evidence type="ECO:0000313" key="3">
    <source>
        <dbReference type="Proteomes" id="UP000789901"/>
    </source>
</evidence>
<evidence type="ECO:0000313" key="2">
    <source>
        <dbReference type="EMBL" id="CAG8739722.1"/>
    </source>
</evidence>
<name>A0ABN7V7R6_GIGMA</name>
<dbReference type="Proteomes" id="UP000789901">
    <property type="component" value="Unassembled WGS sequence"/>
</dbReference>
<gene>
    <name evidence="2" type="ORF">GMARGA_LOCUS15250</name>
</gene>
<feature type="compositionally biased region" description="Low complexity" evidence="1">
    <location>
        <begin position="29"/>
        <end position="40"/>
    </location>
</feature>
<proteinExistence type="predicted"/>
<comment type="caution">
    <text evidence="2">The sequence shown here is derived from an EMBL/GenBank/DDBJ whole genome shotgun (WGS) entry which is preliminary data.</text>
</comment>
<reference evidence="2 3" key="1">
    <citation type="submission" date="2021-06" db="EMBL/GenBank/DDBJ databases">
        <authorList>
            <person name="Kallberg Y."/>
            <person name="Tangrot J."/>
            <person name="Rosling A."/>
        </authorList>
    </citation>
    <scope>NUCLEOTIDE SEQUENCE [LARGE SCALE GENOMIC DNA]</scope>
    <source>
        <strain evidence="2 3">120-4 pot B 10/14</strain>
    </source>
</reference>
<organism evidence="2 3">
    <name type="scientific">Gigaspora margarita</name>
    <dbReference type="NCBI Taxonomy" id="4874"/>
    <lineage>
        <taxon>Eukaryota</taxon>
        <taxon>Fungi</taxon>
        <taxon>Fungi incertae sedis</taxon>
        <taxon>Mucoromycota</taxon>
        <taxon>Glomeromycotina</taxon>
        <taxon>Glomeromycetes</taxon>
        <taxon>Diversisporales</taxon>
        <taxon>Gigasporaceae</taxon>
        <taxon>Gigaspora</taxon>
    </lineage>
</organism>
<keyword evidence="3" id="KW-1185">Reference proteome</keyword>
<accession>A0ABN7V7R6</accession>
<dbReference type="EMBL" id="CAJVQB010010424">
    <property type="protein sequence ID" value="CAG8739722.1"/>
    <property type="molecule type" value="Genomic_DNA"/>
</dbReference>
<sequence>MADSGNGLTKSIWKQESFFYNNEDKENSNENSGDNKNGSK</sequence>